<feature type="coiled-coil region" evidence="1">
    <location>
        <begin position="324"/>
        <end position="358"/>
    </location>
</feature>
<keyword evidence="2" id="KW-0812">Transmembrane</keyword>
<name>A0A1T4QEL7_VIBCI</name>
<protein>
    <submittedName>
        <fullName evidence="3">MSHA biogenesis protein MshI</fullName>
    </submittedName>
</protein>
<keyword evidence="2" id="KW-0472">Membrane</keyword>
<dbReference type="EMBL" id="FUXB01000010">
    <property type="protein sequence ID" value="SKA02155.1"/>
    <property type="molecule type" value="Genomic_DNA"/>
</dbReference>
<dbReference type="InterPro" id="IPR043129">
    <property type="entry name" value="ATPase_NBD"/>
</dbReference>
<dbReference type="Proteomes" id="UP000190834">
    <property type="component" value="Unassembled WGS sequence"/>
</dbReference>
<dbReference type="SUPFAM" id="SSF53067">
    <property type="entry name" value="Actin-like ATPase domain"/>
    <property type="match status" value="1"/>
</dbReference>
<dbReference type="STRING" id="1123491.SAMN02745782_02092"/>
<accession>A0A1T4QEL7</accession>
<evidence type="ECO:0000256" key="1">
    <source>
        <dbReference type="SAM" id="Coils"/>
    </source>
</evidence>
<reference evidence="4" key="1">
    <citation type="submission" date="2017-02" db="EMBL/GenBank/DDBJ databases">
        <authorList>
            <person name="Varghese N."/>
            <person name="Submissions S."/>
        </authorList>
    </citation>
    <scope>NUCLEOTIDE SEQUENCE [LARGE SCALE GENOMIC DNA]</scope>
    <source>
        <strain evidence="4">DSM 19608</strain>
    </source>
</reference>
<dbReference type="InterPro" id="IPR016871">
    <property type="entry name" value="MSHA_biogenesis_MshI"/>
</dbReference>
<dbReference type="Gene3D" id="3.30.420.380">
    <property type="match status" value="1"/>
</dbReference>
<dbReference type="RefSeq" id="WP_078926478.1">
    <property type="nucleotide sequence ID" value="NZ_FUXB01000010.1"/>
</dbReference>
<proteinExistence type="predicted"/>
<evidence type="ECO:0000313" key="4">
    <source>
        <dbReference type="Proteomes" id="UP000190834"/>
    </source>
</evidence>
<keyword evidence="4" id="KW-1185">Reference proteome</keyword>
<dbReference type="AlphaFoldDB" id="A0A1T4QEL7"/>
<keyword evidence="1" id="KW-0175">Coiled coil</keyword>
<evidence type="ECO:0000256" key="2">
    <source>
        <dbReference type="SAM" id="Phobius"/>
    </source>
</evidence>
<organism evidence="3 4">
    <name type="scientific">Vibrio cincinnatiensis DSM 19608</name>
    <dbReference type="NCBI Taxonomy" id="1123491"/>
    <lineage>
        <taxon>Bacteria</taxon>
        <taxon>Pseudomonadati</taxon>
        <taxon>Pseudomonadota</taxon>
        <taxon>Gammaproteobacteria</taxon>
        <taxon>Vibrionales</taxon>
        <taxon>Vibrionaceae</taxon>
        <taxon>Vibrio</taxon>
    </lineage>
</organism>
<dbReference type="OrthoDB" id="5296002at2"/>
<evidence type="ECO:0000313" key="3">
    <source>
        <dbReference type="EMBL" id="SKA02155.1"/>
    </source>
</evidence>
<feature type="transmembrane region" description="Helical" evidence="2">
    <location>
        <begin position="303"/>
        <end position="327"/>
    </location>
</feature>
<dbReference type="GeneID" id="70584593"/>
<gene>
    <name evidence="3" type="ORF">SAMN02745782_02092</name>
</gene>
<dbReference type="PIRSF" id="PIRSF028153">
    <property type="entry name" value="MSHA_biogenesis_protein_MshI"/>
    <property type="match status" value="1"/>
</dbReference>
<sequence>MKIDALIKKMIGKKDNSHSLFAVIQPDAIYFSSEDALVLPERYPLADINWSQALIHALNSANVKGVVVDLVLHSQLYQSYQIDRPNIAQEEWPAALPFLLKDLINEKPTEVVADAYPLSGNNKVQAYVITKKVILEIAESLKNLGCQLGRVLPEQEVWANCSAPLTQFLLLQRNNAGSFKLDAFVEQRCYFQRTLRGVVAPITGVATAGLQLDSLALELQRSIDYLSSQLKGVALHQLKVCCDGEDHAELVVALNERLNVKVSTLAEEEPQPLSGVVLAHYAQSVPLDAVNFYQSHLKPKKDYFSLTTVSSVLVGVMVLMLAVAAVYQYQVMKLDEQIKVAEQESETLSVQLNTLKAQKARHLPSSHKVAAAARMKKEITAQQASLNSINQFDHAQREGYSGVMEALAKLARRDISLTQIEIDPQRFDIKGLAREAKVIPYWVEQFQQELHLVGRSFERLIIGRDENDIVTFELKTKQEAK</sequence>
<keyword evidence="2" id="KW-1133">Transmembrane helix</keyword>